<dbReference type="OrthoDB" id="5985978at2759"/>
<accession>A0A0N4VJW3</accession>
<dbReference type="Pfam" id="PF01391">
    <property type="entry name" value="Collagen"/>
    <property type="match status" value="1"/>
</dbReference>
<dbReference type="WBParaSite" id="EVEC_0001113401-mRNA-1">
    <property type="protein sequence ID" value="EVEC_0001113401-mRNA-1"/>
    <property type="gene ID" value="EVEC_0001113401"/>
</dbReference>
<dbReference type="GO" id="GO:0042302">
    <property type="term" value="F:structural constituent of cuticle"/>
    <property type="evidence" value="ECO:0007669"/>
    <property type="project" value="InterPro"/>
</dbReference>
<dbReference type="InterPro" id="IPR008160">
    <property type="entry name" value="Collagen"/>
</dbReference>
<dbReference type="SMART" id="SM01088">
    <property type="entry name" value="Col_cuticle_N"/>
    <property type="match status" value="1"/>
</dbReference>
<keyword evidence="1" id="KW-0677">Repeat</keyword>
<feature type="compositionally biased region" description="Pro residues" evidence="2">
    <location>
        <begin position="60"/>
        <end position="69"/>
    </location>
</feature>
<keyword evidence="6" id="KW-1185">Reference proteome</keyword>
<dbReference type="PANTHER" id="PTHR24637">
    <property type="entry name" value="COLLAGEN"/>
    <property type="match status" value="1"/>
</dbReference>
<organism evidence="7">
    <name type="scientific">Enterobius vermicularis</name>
    <name type="common">Human pinworm</name>
    <dbReference type="NCBI Taxonomy" id="51028"/>
    <lineage>
        <taxon>Eukaryota</taxon>
        <taxon>Metazoa</taxon>
        <taxon>Ecdysozoa</taxon>
        <taxon>Nematoda</taxon>
        <taxon>Chromadorea</taxon>
        <taxon>Rhabditida</taxon>
        <taxon>Spirurina</taxon>
        <taxon>Oxyuridomorpha</taxon>
        <taxon>Oxyuroidea</taxon>
        <taxon>Oxyuridae</taxon>
        <taxon>Enterobius</taxon>
    </lineage>
</organism>
<protein>
    <submittedName>
        <fullName evidence="7">Col_cuticle_N domain-containing protein</fullName>
    </submittedName>
</protein>
<dbReference type="Pfam" id="PF01484">
    <property type="entry name" value="Col_cuticle_N"/>
    <property type="match status" value="1"/>
</dbReference>
<reference evidence="7" key="1">
    <citation type="submission" date="2017-02" db="UniProtKB">
        <authorList>
            <consortium name="WormBaseParasite"/>
        </authorList>
    </citation>
    <scope>IDENTIFICATION</scope>
</reference>
<evidence type="ECO:0000256" key="1">
    <source>
        <dbReference type="ARBA" id="ARBA00022737"/>
    </source>
</evidence>
<evidence type="ECO:0000313" key="6">
    <source>
        <dbReference type="Proteomes" id="UP000274131"/>
    </source>
</evidence>
<keyword evidence="3" id="KW-0472">Membrane</keyword>
<reference evidence="5 6" key="2">
    <citation type="submission" date="2018-10" db="EMBL/GenBank/DDBJ databases">
        <authorList>
            <consortium name="Pathogen Informatics"/>
        </authorList>
    </citation>
    <scope>NUCLEOTIDE SEQUENCE [LARGE SCALE GENOMIC DNA]</scope>
</reference>
<evidence type="ECO:0000313" key="7">
    <source>
        <dbReference type="WBParaSite" id="EVEC_0001113401-mRNA-1"/>
    </source>
</evidence>
<dbReference type="STRING" id="51028.A0A0N4VJW3"/>
<dbReference type="EMBL" id="UXUI01010868">
    <property type="protein sequence ID" value="VDD95708.1"/>
    <property type="molecule type" value="Genomic_DNA"/>
</dbReference>
<name>A0A0N4VJW3_ENTVE</name>
<evidence type="ECO:0000256" key="2">
    <source>
        <dbReference type="SAM" id="MobiDB-lite"/>
    </source>
</evidence>
<gene>
    <name evidence="5" type="ORF">EVEC_LOCUS10459</name>
</gene>
<feature type="domain" description="Nematode cuticle collagen N-terminal" evidence="4">
    <location>
        <begin position="12"/>
        <end position="56"/>
    </location>
</feature>
<evidence type="ECO:0000259" key="4">
    <source>
        <dbReference type="SMART" id="SM01088"/>
    </source>
</evidence>
<keyword evidence="3" id="KW-0812">Transmembrane</keyword>
<sequence length="133" mass="13578">MDVDGRIKAYKFVAYAAVTFSAVAVLSICVTLPMVYDYVHQIRRQVNSEVTYCKVSDPGPQGPPGPPGLPGADGLPGPMGPKGPAGPDGAAGEDGKPGPQGPPGPPGADGKRGVCPKYCAIDGGILYEDGTRR</sequence>
<keyword evidence="3" id="KW-1133">Transmembrane helix</keyword>
<dbReference type="AlphaFoldDB" id="A0A0N4VJW3"/>
<dbReference type="InterPro" id="IPR002486">
    <property type="entry name" value="Col_cuticle_N"/>
</dbReference>
<dbReference type="PANTHER" id="PTHR24637:SF262">
    <property type="entry name" value="CUTICLE COLLAGEN 34-RELATED"/>
    <property type="match status" value="1"/>
</dbReference>
<proteinExistence type="predicted"/>
<feature type="region of interest" description="Disordered" evidence="2">
    <location>
        <begin position="53"/>
        <end position="113"/>
    </location>
</feature>
<evidence type="ECO:0000256" key="3">
    <source>
        <dbReference type="SAM" id="Phobius"/>
    </source>
</evidence>
<dbReference type="Proteomes" id="UP000274131">
    <property type="component" value="Unassembled WGS sequence"/>
</dbReference>
<evidence type="ECO:0000313" key="5">
    <source>
        <dbReference type="EMBL" id="VDD95708.1"/>
    </source>
</evidence>
<feature type="transmembrane region" description="Helical" evidence="3">
    <location>
        <begin position="12"/>
        <end position="36"/>
    </location>
</feature>